<name>A0A2H3C2A8_9AGAR</name>
<sequence>MSRSIILFPTLPSVQYGSAEIGWYSSKSQINLPLLIAQMTSLFHQFITSLSRIIWHHLEVRSEIHPFNISVTGITCI</sequence>
<dbReference type="Proteomes" id="UP000218334">
    <property type="component" value="Unassembled WGS sequence"/>
</dbReference>
<dbReference type="AlphaFoldDB" id="A0A2H3C2A8"/>
<accession>A0A2H3C2A8</accession>
<reference evidence="2" key="1">
    <citation type="journal article" date="2017" name="Nat. Ecol. Evol.">
        <title>Genome expansion and lineage-specific genetic innovations in the forest pathogenic fungi Armillaria.</title>
        <authorList>
            <person name="Sipos G."/>
            <person name="Prasanna A.N."/>
            <person name="Walter M.C."/>
            <person name="O'Connor E."/>
            <person name="Balint B."/>
            <person name="Krizsan K."/>
            <person name="Kiss B."/>
            <person name="Hess J."/>
            <person name="Varga T."/>
            <person name="Slot J."/>
            <person name="Riley R."/>
            <person name="Boka B."/>
            <person name="Rigling D."/>
            <person name="Barry K."/>
            <person name="Lee J."/>
            <person name="Mihaltcheva S."/>
            <person name="LaButti K."/>
            <person name="Lipzen A."/>
            <person name="Waldron R."/>
            <person name="Moloney N.M."/>
            <person name="Sperisen C."/>
            <person name="Kredics L."/>
            <person name="Vagvoelgyi C."/>
            <person name="Patrignani A."/>
            <person name="Fitzpatrick D."/>
            <person name="Nagy I."/>
            <person name="Doyle S."/>
            <person name="Anderson J.B."/>
            <person name="Grigoriev I.V."/>
            <person name="Gueldener U."/>
            <person name="Muensterkoetter M."/>
            <person name="Nagy L.G."/>
        </authorList>
    </citation>
    <scope>NUCLEOTIDE SEQUENCE [LARGE SCALE GENOMIC DNA]</scope>
    <source>
        <strain evidence="2">28-4</strain>
    </source>
</reference>
<proteinExistence type="predicted"/>
<keyword evidence="2" id="KW-1185">Reference proteome</keyword>
<evidence type="ECO:0000313" key="1">
    <source>
        <dbReference type="EMBL" id="PBK76010.1"/>
    </source>
</evidence>
<protein>
    <submittedName>
        <fullName evidence="1">Uncharacterized protein</fullName>
    </submittedName>
</protein>
<dbReference type="EMBL" id="KZ293417">
    <property type="protein sequence ID" value="PBK76010.1"/>
    <property type="molecule type" value="Genomic_DNA"/>
</dbReference>
<evidence type="ECO:0000313" key="2">
    <source>
        <dbReference type="Proteomes" id="UP000218334"/>
    </source>
</evidence>
<organism evidence="1 2">
    <name type="scientific">Armillaria solidipes</name>
    <dbReference type="NCBI Taxonomy" id="1076256"/>
    <lineage>
        <taxon>Eukaryota</taxon>
        <taxon>Fungi</taxon>
        <taxon>Dikarya</taxon>
        <taxon>Basidiomycota</taxon>
        <taxon>Agaricomycotina</taxon>
        <taxon>Agaricomycetes</taxon>
        <taxon>Agaricomycetidae</taxon>
        <taxon>Agaricales</taxon>
        <taxon>Marasmiineae</taxon>
        <taxon>Physalacriaceae</taxon>
        <taxon>Armillaria</taxon>
    </lineage>
</organism>
<gene>
    <name evidence="1" type="ORF">ARMSODRAFT_419593</name>
</gene>